<comment type="caution">
    <text evidence="2">The sequence shown here is derived from an EMBL/GenBank/DDBJ whole genome shotgun (WGS) entry which is preliminary data.</text>
</comment>
<proteinExistence type="predicted"/>
<sequence length="144" mass="16132">MPSDPQISSSPAFTSNSTLSDSSASAPEFPFVRNVEAFPSKFSLAFLQTLHIECLQEVISYTNTHISGLDEGAESDAQNYDEDYEFGFAADTVIDESYDEAFDTPMFGNVHIENTSDADLSSRERTDRTTTWIEMDWRLQIYAS</sequence>
<dbReference type="EMBL" id="BSXT01019016">
    <property type="protein sequence ID" value="GMG17464.1"/>
    <property type="molecule type" value="Genomic_DNA"/>
</dbReference>
<evidence type="ECO:0000313" key="3">
    <source>
        <dbReference type="Proteomes" id="UP001165121"/>
    </source>
</evidence>
<feature type="region of interest" description="Disordered" evidence="1">
    <location>
        <begin position="1"/>
        <end position="21"/>
    </location>
</feature>
<evidence type="ECO:0000256" key="1">
    <source>
        <dbReference type="SAM" id="MobiDB-lite"/>
    </source>
</evidence>
<name>A0A9W6YQX3_9STRA</name>
<dbReference type="AlphaFoldDB" id="A0A9W6YQX3"/>
<organism evidence="2 3">
    <name type="scientific">Phytophthora fragariaefolia</name>
    <dbReference type="NCBI Taxonomy" id="1490495"/>
    <lineage>
        <taxon>Eukaryota</taxon>
        <taxon>Sar</taxon>
        <taxon>Stramenopiles</taxon>
        <taxon>Oomycota</taxon>
        <taxon>Peronosporomycetes</taxon>
        <taxon>Peronosporales</taxon>
        <taxon>Peronosporaceae</taxon>
        <taxon>Phytophthora</taxon>
    </lineage>
</organism>
<evidence type="ECO:0000313" key="2">
    <source>
        <dbReference type="EMBL" id="GMG17464.1"/>
    </source>
</evidence>
<keyword evidence="3" id="KW-1185">Reference proteome</keyword>
<accession>A0A9W6YQX3</accession>
<protein>
    <submittedName>
        <fullName evidence="2">Unnamed protein product</fullName>
    </submittedName>
</protein>
<gene>
    <name evidence="2" type="ORF">Pfra01_003016400</name>
</gene>
<dbReference type="Proteomes" id="UP001165121">
    <property type="component" value="Unassembled WGS sequence"/>
</dbReference>
<reference evidence="2" key="1">
    <citation type="submission" date="2023-04" db="EMBL/GenBank/DDBJ databases">
        <title>Phytophthora fragariaefolia NBRC 109709.</title>
        <authorList>
            <person name="Ichikawa N."/>
            <person name="Sato H."/>
            <person name="Tonouchi N."/>
        </authorList>
    </citation>
    <scope>NUCLEOTIDE SEQUENCE</scope>
    <source>
        <strain evidence="2">NBRC 109709</strain>
    </source>
</reference>
<feature type="compositionally biased region" description="Polar residues" evidence="1">
    <location>
        <begin position="1"/>
        <end position="13"/>
    </location>
</feature>